<reference evidence="2" key="2">
    <citation type="submission" date="2023-02" db="EMBL/GenBank/DDBJ databases">
        <title>Pectobacterium carotovorum subsp. carotovorum NBRC 12380.</title>
        <authorList>
            <person name="Ichikawa N."/>
            <person name="Sato H."/>
            <person name="Tonouchi N."/>
        </authorList>
    </citation>
    <scope>NUCLEOTIDE SEQUENCE</scope>
    <source>
        <strain evidence="2">NBRC 12380</strain>
    </source>
</reference>
<evidence type="ECO:0000313" key="1">
    <source>
        <dbReference type="EMBL" id="GKX45280.1"/>
    </source>
</evidence>
<accession>A0AAI9KWU1</accession>
<reference evidence="1" key="1">
    <citation type="submission" date="2022-06" db="EMBL/GenBank/DDBJ databases">
        <title>Draft genome sequences of Pectobacterium carotovorum subsp. carotovorum str. NBRC12380.</title>
        <authorList>
            <person name="Wakabayashi Y."/>
            <person name="Kojima K."/>
        </authorList>
    </citation>
    <scope>NUCLEOTIDE SEQUENCE</scope>
    <source>
        <strain evidence="1">NBRC 12380</strain>
    </source>
</reference>
<dbReference type="EMBL" id="BSRL01000001">
    <property type="protein sequence ID" value="GLV67588.1"/>
    <property type="molecule type" value="Genomic_DNA"/>
</dbReference>
<dbReference type="Proteomes" id="UP001058167">
    <property type="component" value="Unassembled WGS sequence"/>
</dbReference>
<gene>
    <name evidence="2" type="ORF">Pcaca03_00320</name>
    <name evidence="1" type="ORF">SOASR016_00320</name>
</gene>
<evidence type="ECO:0000313" key="2">
    <source>
        <dbReference type="EMBL" id="GLV67588.1"/>
    </source>
</evidence>
<comment type="caution">
    <text evidence="2">The sequence shown here is derived from an EMBL/GenBank/DDBJ whole genome shotgun (WGS) entry which is preliminary data.</text>
</comment>
<proteinExistence type="predicted"/>
<sequence>MELNEYINQFPCYPHEELQNKQLHGVVPCSTTYPYDKVYATHKLIKKKVLKDGGDLLAISFLKGSEPRLEVGEKTQWEISGIVHDVQVLMSFPLQHKGYRAWCYIVQQMEAVNVMDNGDH</sequence>
<dbReference type="Proteomes" id="UP001165145">
    <property type="component" value="Unassembled WGS sequence"/>
</dbReference>
<dbReference type="EMBL" id="BRLF01000001">
    <property type="protein sequence ID" value="GKX45280.1"/>
    <property type="molecule type" value="Genomic_DNA"/>
</dbReference>
<name>A0AAI9KWU1_PECCC</name>
<keyword evidence="3" id="KW-1185">Reference proteome</keyword>
<evidence type="ECO:0000313" key="4">
    <source>
        <dbReference type="Proteomes" id="UP001165145"/>
    </source>
</evidence>
<protein>
    <submittedName>
        <fullName evidence="2">Uncharacterized protein</fullName>
    </submittedName>
</protein>
<evidence type="ECO:0000313" key="3">
    <source>
        <dbReference type="Proteomes" id="UP001058167"/>
    </source>
</evidence>
<dbReference type="RefSeq" id="WP_261865231.1">
    <property type="nucleotide sequence ID" value="NZ_BRLF01000001.1"/>
</dbReference>
<dbReference type="AlphaFoldDB" id="A0AAI9KWU1"/>
<organism evidence="2 4">
    <name type="scientific">Pectobacterium carotovorum subsp. carotovorum</name>
    <name type="common">Erwinia carotovora subsp. carotovora</name>
    <dbReference type="NCBI Taxonomy" id="555"/>
    <lineage>
        <taxon>Bacteria</taxon>
        <taxon>Pseudomonadati</taxon>
        <taxon>Pseudomonadota</taxon>
        <taxon>Gammaproteobacteria</taxon>
        <taxon>Enterobacterales</taxon>
        <taxon>Pectobacteriaceae</taxon>
        <taxon>Pectobacterium</taxon>
    </lineage>
</organism>